<feature type="non-terminal residue" evidence="2">
    <location>
        <position position="187"/>
    </location>
</feature>
<protein>
    <submittedName>
        <fullName evidence="2">Uncharacterized protein</fullName>
    </submittedName>
</protein>
<accession>A0A7J8NU64</accession>
<organism evidence="2 3">
    <name type="scientific">Gossypium raimondii</name>
    <name type="common">Peruvian cotton</name>
    <name type="synonym">Gossypium klotzschianum subsp. raimondii</name>
    <dbReference type="NCBI Taxonomy" id="29730"/>
    <lineage>
        <taxon>Eukaryota</taxon>
        <taxon>Viridiplantae</taxon>
        <taxon>Streptophyta</taxon>
        <taxon>Embryophyta</taxon>
        <taxon>Tracheophyta</taxon>
        <taxon>Spermatophyta</taxon>
        <taxon>Magnoliopsida</taxon>
        <taxon>eudicotyledons</taxon>
        <taxon>Gunneridae</taxon>
        <taxon>Pentapetalae</taxon>
        <taxon>rosids</taxon>
        <taxon>malvids</taxon>
        <taxon>Malvales</taxon>
        <taxon>Malvaceae</taxon>
        <taxon>Malvoideae</taxon>
        <taxon>Gossypium</taxon>
    </lineage>
</organism>
<comment type="caution">
    <text evidence="2">The sequence shown here is derived from an EMBL/GenBank/DDBJ whole genome shotgun (WGS) entry which is preliminary data.</text>
</comment>
<gene>
    <name evidence="2" type="ORF">Gorai_022767</name>
</gene>
<feature type="chain" id="PRO_5029685107" evidence="1">
    <location>
        <begin position="26"/>
        <end position="187"/>
    </location>
</feature>
<evidence type="ECO:0000313" key="2">
    <source>
        <dbReference type="EMBL" id="MBA0580555.1"/>
    </source>
</evidence>
<dbReference type="AlphaFoldDB" id="A0A7J8NU64"/>
<sequence length="187" mass="21950">MPQRTARRASRFFWLRLFLTSDSESSLISFSLRSDVDGALGNLVPRGRRRAFRREEVEVAKEKQWEGVLVDTVSIREQQWYCCCSCNGGHCLRDRINRAMLRQFRRGWSWDRRVVVEGDALRNRAAHLVVREGLKRNESTYLEGRMPKSVIMAVEEDDKRLGSAIERKKFREFFFFGRGTVSLKRSL</sequence>
<evidence type="ECO:0000313" key="3">
    <source>
        <dbReference type="Proteomes" id="UP000593578"/>
    </source>
</evidence>
<name>A0A7J8NU64_GOSRA</name>
<evidence type="ECO:0000256" key="1">
    <source>
        <dbReference type="SAM" id="SignalP"/>
    </source>
</evidence>
<keyword evidence="1" id="KW-0732">Signal</keyword>
<dbReference type="EMBL" id="JABEZZ010000002">
    <property type="protein sequence ID" value="MBA0580555.1"/>
    <property type="molecule type" value="Genomic_DNA"/>
</dbReference>
<feature type="signal peptide" evidence="1">
    <location>
        <begin position="1"/>
        <end position="25"/>
    </location>
</feature>
<reference evidence="2 3" key="1">
    <citation type="journal article" date="2019" name="Genome Biol. Evol.">
        <title>Insights into the evolution of the New World diploid cottons (Gossypium, subgenus Houzingenia) based on genome sequencing.</title>
        <authorList>
            <person name="Grover C.E."/>
            <person name="Arick M.A. 2nd"/>
            <person name="Thrash A."/>
            <person name="Conover J.L."/>
            <person name="Sanders W.S."/>
            <person name="Peterson D.G."/>
            <person name="Frelichowski J.E."/>
            <person name="Scheffler J.A."/>
            <person name="Scheffler B.E."/>
            <person name="Wendel J.F."/>
        </authorList>
    </citation>
    <scope>NUCLEOTIDE SEQUENCE [LARGE SCALE GENOMIC DNA]</scope>
    <source>
        <strain evidence="2">8</strain>
        <tissue evidence="2">Leaf</tissue>
    </source>
</reference>
<dbReference type="Proteomes" id="UP000593578">
    <property type="component" value="Unassembled WGS sequence"/>
</dbReference>
<proteinExistence type="predicted"/>